<evidence type="ECO:0000313" key="3">
    <source>
        <dbReference type="Proteomes" id="UP000052015"/>
    </source>
</evidence>
<dbReference type="Proteomes" id="UP000052015">
    <property type="component" value="Unassembled WGS sequence"/>
</dbReference>
<dbReference type="NCBIfam" id="TIGR02830">
    <property type="entry name" value="spore_III_AG"/>
    <property type="match status" value="1"/>
</dbReference>
<evidence type="ECO:0000313" key="2">
    <source>
        <dbReference type="EMBL" id="KRQ86837.1"/>
    </source>
</evidence>
<dbReference type="STRING" id="908809.ABG79_01328"/>
<dbReference type="OrthoDB" id="1634070at2"/>
<keyword evidence="1" id="KW-0812">Transmembrane</keyword>
<proteinExistence type="predicted"/>
<name>A0A0R3K1K2_CALMK</name>
<reference evidence="2 3" key="1">
    <citation type="submission" date="2015-09" db="EMBL/GenBank/DDBJ databases">
        <title>Draft genome sequence of a Caloramator mitchellensis, a moderate thermophile from the Great Artesian Basin of Australia.</title>
        <authorList>
            <person name="Patel B.K."/>
        </authorList>
    </citation>
    <scope>NUCLEOTIDE SEQUENCE [LARGE SCALE GENOMIC DNA]</scope>
    <source>
        <strain evidence="2 3">VF08</strain>
    </source>
</reference>
<feature type="transmembrane region" description="Helical" evidence="1">
    <location>
        <begin position="17"/>
        <end position="38"/>
    </location>
</feature>
<dbReference type="RefSeq" id="WP_057978378.1">
    <property type="nucleotide sequence ID" value="NZ_LKHP01000006.1"/>
</dbReference>
<accession>A0A0R3K1K2</accession>
<evidence type="ECO:0000256" key="1">
    <source>
        <dbReference type="SAM" id="Phobius"/>
    </source>
</evidence>
<evidence type="ECO:0008006" key="4">
    <source>
        <dbReference type="Google" id="ProtNLM"/>
    </source>
</evidence>
<keyword evidence="1" id="KW-0472">Membrane</keyword>
<gene>
    <name evidence="2" type="ORF">ABG79_01328</name>
</gene>
<dbReference type="AlphaFoldDB" id="A0A0R3K1K2"/>
<dbReference type="EMBL" id="LKHP01000006">
    <property type="protein sequence ID" value="KRQ86837.1"/>
    <property type="molecule type" value="Genomic_DNA"/>
</dbReference>
<sequence>MDFKKFMDKLPKDTKKIVLNVLIVILVGILLMIIADTYNQIKISDKKKKEEKSVIEVSSEALNPTFSYEEKIKRELTEILSQIEGVGKVSVMIYFEGGSATVPAYNENYSTRKIEEKDNQGGNRITTENNKNINVVLLNEGNSNKPLIIKQINPNIGGVIVVAEGAKNPMVKEQIITAVKTLLNVPSYKVSALPMKN</sequence>
<dbReference type="InterPro" id="IPR014195">
    <property type="entry name" value="Spore_III_AG"/>
</dbReference>
<protein>
    <recommendedName>
        <fullName evidence="4">Stage III sporulation protein AG</fullName>
    </recommendedName>
</protein>
<comment type="caution">
    <text evidence="2">The sequence shown here is derived from an EMBL/GenBank/DDBJ whole genome shotgun (WGS) entry which is preliminary data.</text>
</comment>
<keyword evidence="3" id="KW-1185">Reference proteome</keyword>
<keyword evidence="1" id="KW-1133">Transmembrane helix</keyword>
<organism evidence="2 3">
    <name type="scientific">Caloramator mitchellensis</name>
    <dbReference type="NCBI Taxonomy" id="908809"/>
    <lineage>
        <taxon>Bacteria</taxon>
        <taxon>Bacillati</taxon>
        <taxon>Bacillota</taxon>
        <taxon>Clostridia</taxon>
        <taxon>Eubacteriales</taxon>
        <taxon>Clostridiaceae</taxon>
        <taxon>Caloramator</taxon>
    </lineage>
</organism>